<comment type="caution">
    <text evidence="2">The sequence shown here is derived from an EMBL/GenBank/DDBJ whole genome shotgun (WGS) entry which is preliminary data.</text>
</comment>
<evidence type="ECO:0008006" key="4">
    <source>
        <dbReference type="Google" id="ProtNLM"/>
    </source>
</evidence>
<sequence length="65" mass="6863">MFSKIKITLVACALFIAGGMMMSGNSIAQTNPDCPNGCVQGSGGCSCNGWHSCLEEYDWGDVKVQ</sequence>
<keyword evidence="1" id="KW-0732">Signal</keyword>
<evidence type="ECO:0000256" key="1">
    <source>
        <dbReference type="SAM" id="SignalP"/>
    </source>
</evidence>
<dbReference type="Proteomes" id="UP001165488">
    <property type="component" value="Unassembled WGS sequence"/>
</dbReference>
<proteinExistence type="predicted"/>
<accession>A0ABS9URK2</accession>
<keyword evidence="3" id="KW-1185">Reference proteome</keyword>
<feature type="chain" id="PRO_5047214189" description="Secreted protein" evidence="1">
    <location>
        <begin position="29"/>
        <end position="65"/>
    </location>
</feature>
<evidence type="ECO:0000313" key="2">
    <source>
        <dbReference type="EMBL" id="MCH7399045.1"/>
    </source>
</evidence>
<name>A0ABS9URK2_9BACT</name>
<gene>
    <name evidence="2" type="ORF">MM236_13655</name>
</gene>
<dbReference type="RefSeq" id="WP_241275549.1">
    <property type="nucleotide sequence ID" value="NZ_JAKZGS010000012.1"/>
</dbReference>
<dbReference type="EMBL" id="JAKZGS010000012">
    <property type="protein sequence ID" value="MCH7399045.1"/>
    <property type="molecule type" value="Genomic_DNA"/>
</dbReference>
<reference evidence="2" key="1">
    <citation type="submission" date="2022-03" db="EMBL/GenBank/DDBJ databases">
        <title>De novo assembled genomes of Belliella spp. (Cyclobacteriaceae) strains.</title>
        <authorList>
            <person name="Szabo A."/>
            <person name="Korponai K."/>
            <person name="Felfoldi T."/>
        </authorList>
    </citation>
    <scope>NUCLEOTIDE SEQUENCE</scope>
    <source>
        <strain evidence="2">DSM 107340</strain>
    </source>
</reference>
<organism evidence="2 3">
    <name type="scientific">Belliella calami</name>
    <dbReference type="NCBI Taxonomy" id="2923436"/>
    <lineage>
        <taxon>Bacteria</taxon>
        <taxon>Pseudomonadati</taxon>
        <taxon>Bacteroidota</taxon>
        <taxon>Cytophagia</taxon>
        <taxon>Cytophagales</taxon>
        <taxon>Cyclobacteriaceae</taxon>
        <taxon>Belliella</taxon>
    </lineage>
</organism>
<feature type="signal peptide" evidence="1">
    <location>
        <begin position="1"/>
        <end position="28"/>
    </location>
</feature>
<evidence type="ECO:0000313" key="3">
    <source>
        <dbReference type="Proteomes" id="UP001165488"/>
    </source>
</evidence>
<protein>
    <recommendedName>
        <fullName evidence="4">Secreted protein</fullName>
    </recommendedName>
</protein>